<feature type="chain" id="PRO_5047542839" evidence="1">
    <location>
        <begin position="30"/>
        <end position="957"/>
    </location>
</feature>
<dbReference type="Pfam" id="PF13585">
    <property type="entry name" value="CHU_C"/>
    <property type="match status" value="1"/>
</dbReference>
<evidence type="ECO:0000313" key="3">
    <source>
        <dbReference type="Proteomes" id="UP001610063"/>
    </source>
</evidence>
<proteinExistence type="predicted"/>
<keyword evidence="3" id="KW-1185">Reference proteome</keyword>
<evidence type="ECO:0000256" key="1">
    <source>
        <dbReference type="SAM" id="SignalP"/>
    </source>
</evidence>
<comment type="caution">
    <text evidence="2">The sequence shown here is derived from an EMBL/GenBank/DDBJ whole genome shotgun (WGS) entry which is preliminary data.</text>
</comment>
<gene>
    <name evidence="2" type="ORF">ACHKAR_01175</name>
</gene>
<organism evidence="2 3">
    <name type="scientific">Marinoscillum luteum</name>
    <dbReference type="NCBI Taxonomy" id="861051"/>
    <lineage>
        <taxon>Bacteria</taxon>
        <taxon>Pseudomonadati</taxon>
        <taxon>Bacteroidota</taxon>
        <taxon>Cytophagia</taxon>
        <taxon>Cytophagales</taxon>
        <taxon>Reichenbachiellaceae</taxon>
        <taxon>Marinoscillum</taxon>
    </lineage>
</organism>
<name>A0ABW7N4R8_9BACT</name>
<evidence type="ECO:0000313" key="2">
    <source>
        <dbReference type="EMBL" id="MFH6982025.1"/>
    </source>
</evidence>
<dbReference type="Proteomes" id="UP001610063">
    <property type="component" value="Unassembled WGS sequence"/>
</dbReference>
<dbReference type="Gene3D" id="2.60.40.4070">
    <property type="match status" value="1"/>
</dbReference>
<dbReference type="Gene3D" id="2.60.40.10">
    <property type="entry name" value="Immunoglobulins"/>
    <property type="match status" value="2"/>
</dbReference>
<feature type="signal peptide" evidence="1">
    <location>
        <begin position="1"/>
        <end position="29"/>
    </location>
</feature>
<sequence>MKNSTVNPFVIKIACWLILLGLSISSAYATHIRAGEITAKRINNLTLTYEFTFTGYRDSGSVIHFGDGIFRFGDSEIQERGFNIVETPIDNEIEMVQFKVVHTYQAANSYVVSYEEKFRNEGIINMDNSVNTTFYVESMIVIDPFFGLNNTPVLLVPPIDFAAVGAKFIHNPGAFDPDGDSLSYKFVIPKQARGAEVNNYRVMNAPEFYTIPNQGNEALNDFAKLTMDPVRGDLEWDAPGDVLNQGDVAEYNVAFVIEEWRQVAGQWFKLGYVTRDMQIIVKKTDNERPELEVPEDLCVEAGETVSEIIQGTDPDGQQVKLEAYGGPFEVNGTSATYKPDPATFQGPPGFLSFEWETECGHVRVRPYEVQFKVTDNPDVGPRLVNFETLMITVVGPSPKGLESSLQTGKSIRLKWDKYNCVNAESMQIWRRVGEFEIEADECNVGMPANSGYRLIDEIPMLDPDTQNPITEYLDNNDGKGLAPGAKYCYRLVATFPLPGGGESYVSEEVCDSIVIDAPAITNVDVLTTSETEGRILVRWAPPYQIDQVLYPPDYKYDIFRAEGLNPSATKPYQLIASGITDTVFTDIGLNTFANAYHYFVRFYDAGGVLVDSSATASSVRLALRPLLKSIELNWAASVPWSNTVQDYPYHYIYRDQVISTDPDQMVLIDSVDVTSEGFYYLDNGDFNGEVLDEDIEYCYAVTAQGSYFNPLLPEPLINRSQIGCGQPNDTIPPCSPPVVTIADQMDCASMLASQPCGSNNYTQSLSWTSDENPDCDDDISFYNVYFTPSGREEDYSIIATPSDTRFDHTDLTSLKGCYRISAVDRSGNESELTEEICNDNCPVYKLPNVFTPNNDGINDVFSPLYKKGLNIASFNDADCPRFVLQVDFRVFDRSGSELYVYNSFENPEGIYINWDGKNKWGQELPAGVYYYVAEVTVDVLNPKDTKWTLNGWLQILK</sequence>
<keyword evidence="1" id="KW-0732">Signal</keyword>
<dbReference type="RefSeq" id="WP_395415828.1">
    <property type="nucleotide sequence ID" value="NZ_JBIPKE010000008.1"/>
</dbReference>
<dbReference type="EMBL" id="JBIPKE010000008">
    <property type="protein sequence ID" value="MFH6982025.1"/>
    <property type="molecule type" value="Genomic_DNA"/>
</dbReference>
<accession>A0ABW7N4R8</accession>
<dbReference type="InterPro" id="IPR013783">
    <property type="entry name" value="Ig-like_fold"/>
</dbReference>
<reference evidence="2 3" key="1">
    <citation type="journal article" date="2013" name="Int. J. Syst. Evol. Microbiol.">
        <title>Marinoscillum luteum sp. nov., isolated from marine sediment.</title>
        <authorList>
            <person name="Cha I.T."/>
            <person name="Park S.J."/>
            <person name="Kim S.J."/>
            <person name="Kim J.G."/>
            <person name="Jung M.Y."/>
            <person name="Shin K.S."/>
            <person name="Kwon K.K."/>
            <person name="Yang S.H."/>
            <person name="Seo Y.S."/>
            <person name="Rhee S.K."/>
        </authorList>
    </citation>
    <scope>NUCLEOTIDE SEQUENCE [LARGE SCALE GENOMIC DNA]</scope>
    <source>
        <strain evidence="2 3">KCTC 23939</strain>
    </source>
</reference>
<protein>
    <submittedName>
        <fullName evidence="2">Gliding motility-associated C-terminal domain-containing protein</fullName>
    </submittedName>
</protein>